<evidence type="ECO:0000259" key="1">
    <source>
        <dbReference type="Pfam" id="PF02627"/>
    </source>
</evidence>
<keyword evidence="3" id="KW-1185">Reference proteome</keyword>
<dbReference type="Pfam" id="PF02627">
    <property type="entry name" value="CMD"/>
    <property type="match status" value="1"/>
</dbReference>
<dbReference type="SUPFAM" id="SSF69118">
    <property type="entry name" value="AhpD-like"/>
    <property type="match status" value="1"/>
</dbReference>
<comment type="caution">
    <text evidence="2">The sequence shown here is derived from an EMBL/GenBank/DDBJ whole genome shotgun (WGS) entry which is preliminary data.</text>
</comment>
<dbReference type="Proteomes" id="UP000265926">
    <property type="component" value="Unassembled WGS sequence"/>
</dbReference>
<dbReference type="AlphaFoldDB" id="A0A399STY3"/>
<accession>A0A399STY3</accession>
<dbReference type="OrthoDB" id="9801997at2"/>
<dbReference type="GO" id="GO:0051920">
    <property type="term" value="F:peroxiredoxin activity"/>
    <property type="evidence" value="ECO:0007669"/>
    <property type="project" value="InterPro"/>
</dbReference>
<dbReference type="PANTHER" id="PTHR35446:SF2">
    <property type="entry name" value="CARBOXYMUCONOLACTONE DECARBOXYLASE-LIKE DOMAIN-CONTAINING PROTEIN"/>
    <property type="match status" value="1"/>
</dbReference>
<dbReference type="InterPro" id="IPR003779">
    <property type="entry name" value="CMD-like"/>
</dbReference>
<name>A0A399STY3_9BACT</name>
<proteinExistence type="predicted"/>
<evidence type="ECO:0000313" key="3">
    <source>
        <dbReference type="Proteomes" id="UP000265926"/>
    </source>
</evidence>
<organism evidence="2 3">
    <name type="scientific">Maribellus luteus</name>
    <dbReference type="NCBI Taxonomy" id="2305463"/>
    <lineage>
        <taxon>Bacteria</taxon>
        <taxon>Pseudomonadati</taxon>
        <taxon>Bacteroidota</taxon>
        <taxon>Bacteroidia</taxon>
        <taxon>Marinilabiliales</taxon>
        <taxon>Prolixibacteraceae</taxon>
        <taxon>Maribellus</taxon>
    </lineage>
</organism>
<dbReference type="EMBL" id="QWGR01000027">
    <property type="protein sequence ID" value="RIJ45375.1"/>
    <property type="molecule type" value="Genomic_DNA"/>
</dbReference>
<protein>
    <submittedName>
        <fullName evidence="2">Carboxymuconolactone decarboxylase family protein</fullName>
    </submittedName>
</protein>
<dbReference type="Gene3D" id="1.20.1290.10">
    <property type="entry name" value="AhpD-like"/>
    <property type="match status" value="1"/>
</dbReference>
<dbReference type="InterPro" id="IPR029032">
    <property type="entry name" value="AhpD-like"/>
</dbReference>
<evidence type="ECO:0000313" key="2">
    <source>
        <dbReference type="EMBL" id="RIJ45375.1"/>
    </source>
</evidence>
<reference evidence="2 3" key="1">
    <citation type="submission" date="2018-08" db="EMBL/GenBank/DDBJ databases">
        <title>Pallidiluteibacterium maritimus gen. nov., sp. nov., isolated from coastal sediment.</title>
        <authorList>
            <person name="Zhou L.Y."/>
        </authorList>
    </citation>
    <scope>NUCLEOTIDE SEQUENCE [LARGE SCALE GENOMIC DNA]</scope>
    <source>
        <strain evidence="2 3">XSD2</strain>
    </source>
</reference>
<dbReference type="PANTHER" id="PTHR35446">
    <property type="entry name" value="SI:CH211-175M2.5"/>
    <property type="match status" value="1"/>
</dbReference>
<sequence length="204" mass="22988">MKQPLVHPKSGASDPELQKLIEFYEETLGFCPNSVKTMHHRPEIAYAFIELNKAVMENQGRVSSALKRMIAYISSNTAGCRYCQAHAIRAAERYGAEQEQMNNIWEYRTHPSFSEAEKAALDFAFAASTVPNSVSDEIAENLRDHWEEGEIVEITGVVALFGYLNRWNDSMGTEIETGAIESGEKHLEKRGWNTGKHSYAKEIS</sequence>
<feature type="domain" description="Carboxymuconolactone decarboxylase-like" evidence="1">
    <location>
        <begin position="42"/>
        <end position="124"/>
    </location>
</feature>
<gene>
    <name evidence="2" type="ORF">D1614_23165</name>
</gene>
<dbReference type="RefSeq" id="WP_119440384.1">
    <property type="nucleotide sequence ID" value="NZ_QWGR01000027.1"/>
</dbReference>